<evidence type="ECO:0000256" key="3">
    <source>
        <dbReference type="HAMAP-Rule" id="MF_00023"/>
    </source>
</evidence>
<dbReference type="GO" id="GO:0070930">
    <property type="term" value="P:trans-translation-dependent protein tagging"/>
    <property type="evidence" value="ECO:0007669"/>
    <property type="project" value="TreeGrafter"/>
</dbReference>
<dbReference type="SUPFAM" id="SSF74982">
    <property type="entry name" value="Small protein B (SmpB)"/>
    <property type="match status" value="1"/>
</dbReference>
<evidence type="ECO:0000256" key="2">
    <source>
        <dbReference type="ARBA" id="ARBA00022884"/>
    </source>
</evidence>
<comment type="similarity">
    <text evidence="3">Belongs to the SmpB family.</text>
</comment>
<dbReference type="PANTHER" id="PTHR30308">
    <property type="entry name" value="TMRNA-BINDING COMPONENT OF TRANS-TRANSLATION TAGGING COMPLEX"/>
    <property type="match status" value="1"/>
</dbReference>
<dbReference type="InterPro" id="IPR020081">
    <property type="entry name" value="SsrA-bd_prot_CS"/>
</dbReference>
<evidence type="ECO:0000313" key="4">
    <source>
        <dbReference type="EMBL" id="HDM89687.1"/>
    </source>
</evidence>
<dbReference type="GO" id="GO:0070929">
    <property type="term" value="P:trans-translation"/>
    <property type="evidence" value="ECO:0007669"/>
    <property type="project" value="UniProtKB-UniRule"/>
</dbReference>
<dbReference type="HAMAP" id="MF_00023">
    <property type="entry name" value="SmpB"/>
    <property type="match status" value="1"/>
</dbReference>
<dbReference type="EMBL" id="DRBW01000022">
    <property type="protein sequence ID" value="HDM89687.1"/>
    <property type="molecule type" value="Genomic_DNA"/>
</dbReference>
<keyword evidence="1 3" id="KW-0963">Cytoplasm</keyword>
<dbReference type="GO" id="GO:0003723">
    <property type="term" value="F:RNA binding"/>
    <property type="evidence" value="ECO:0007669"/>
    <property type="project" value="UniProtKB-UniRule"/>
</dbReference>
<dbReference type="Gene3D" id="2.40.280.10">
    <property type="match status" value="1"/>
</dbReference>
<reference evidence="4" key="1">
    <citation type="journal article" date="2020" name="mSystems">
        <title>Genome- and Community-Level Interaction Insights into Carbon Utilization and Element Cycling Functions of Hydrothermarchaeota in Hydrothermal Sediment.</title>
        <authorList>
            <person name="Zhou Z."/>
            <person name="Liu Y."/>
            <person name="Xu W."/>
            <person name="Pan J."/>
            <person name="Luo Z.H."/>
            <person name="Li M."/>
        </authorList>
    </citation>
    <scope>NUCLEOTIDE SEQUENCE [LARGE SCALE GENOMIC DNA]</scope>
    <source>
        <strain evidence="4">HyVt-237</strain>
    </source>
</reference>
<sequence length="153" mass="17981">MASNRRVVVENRKARHDYEILETYEAGIVLKGSEVKSIREGRVSLVDSYATVENGEVILHNLHIAPYESASHFGHDPKRPRKLLLNKYEIKRLIGKVKEKGLTLIPLKIYFKKHLVKVELALVRGKRKYEKREAIKRRMIEEEIQRALKREKR</sequence>
<organism evidence="4">
    <name type="scientific">candidate division WOR-3 bacterium</name>
    <dbReference type="NCBI Taxonomy" id="2052148"/>
    <lineage>
        <taxon>Bacteria</taxon>
        <taxon>Bacteria division WOR-3</taxon>
    </lineage>
</organism>
<dbReference type="Pfam" id="PF01668">
    <property type="entry name" value="SmpB"/>
    <property type="match status" value="1"/>
</dbReference>
<evidence type="ECO:0000256" key="1">
    <source>
        <dbReference type="ARBA" id="ARBA00022490"/>
    </source>
</evidence>
<accession>A0A7C0XAD3</accession>
<protein>
    <recommendedName>
        <fullName evidence="3">SsrA-binding protein</fullName>
    </recommendedName>
    <alternativeName>
        <fullName evidence="3">Small protein B</fullName>
    </alternativeName>
</protein>
<comment type="subcellular location">
    <subcellularLocation>
        <location evidence="3">Cytoplasm</location>
    </subcellularLocation>
    <text evidence="3">The tmRNA-SmpB complex associates with stalled 70S ribosomes.</text>
</comment>
<dbReference type="CDD" id="cd09294">
    <property type="entry name" value="SmpB"/>
    <property type="match status" value="1"/>
</dbReference>
<dbReference type="PANTHER" id="PTHR30308:SF2">
    <property type="entry name" value="SSRA-BINDING PROTEIN"/>
    <property type="match status" value="1"/>
</dbReference>
<keyword evidence="2 3" id="KW-0694">RNA-binding</keyword>
<dbReference type="AlphaFoldDB" id="A0A7C0XAD3"/>
<proteinExistence type="inferred from homology"/>
<dbReference type="GO" id="GO:0005829">
    <property type="term" value="C:cytosol"/>
    <property type="evidence" value="ECO:0007669"/>
    <property type="project" value="TreeGrafter"/>
</dbReference>
<dbReference type="PROSITE" id="PS01317">
    <property type="entry name" value="SSRP"/>
    <property type="match status" value="1"/>
</dbReference>
<dbReference type="InterPro" id="IPR023620">
    <property type="entry name" value="SmpB"/>
</dbReference>
<name>A0A7C0XAD3_UNCW3</name>
<dbReference type="NCBIfam" id="TIGR00086">
    <property type="entry name" value="smpB"/>
    <property type="match status" value="1"/>
</dbReference>
<comment type="caution">
    <text evidence="4">The sequence shown here is derived from an EMBL/GenBank/DDBJ whole genome shotgun (WGS) entry which is preliminary data.</text>
</comment>
<dbReference type="NCBIfam" id="NF003843">
    <property type="entry name" value="PRK05422.1"/>
    <property type="match status" value="1"/>
</dbReference>
<dbReference type="Proteomes" id="UP000885931">
    <property type="component" value="Unassembled WGS sequence"/>
</dbReference>
<gene>
    <name evidence="3 4" type="primary">smpB</name>
    <name evidence="4" type="ORF">ENG67_00575</name>
</gene>
<dbReference type="InterPro" id="IPR000037">
    <property type="entry name" value="SsrA-bd_prot"/>
</dbReference>
<comment type="function">
    <text evidence="3">Required for rescue of stalled ribosomes mediated by trans-translation. Binds to transfer-messenger RNA (tmRNA), required for stable association of tmRNA with ribosomes. tmRNA and SmpB together mimic tRNA shape, replacing the anticodon stem-loop with SmpB. tmRNA is encoded by the ssrA gene; the 2 termini fold to resemble tRNA(Ala) and it encodes a 'tag peptide', a short internal open reading frame. During trans-translation Ala-aminoacylated tmRNA acts like a tRNA, entering the A-site of stalled ribosomes, displacing the stalled mRNA. The ribosome then switches to translate the ORF on the tmRNA; the nascent peptide is terminated with the 'tag peptide' encoded by the tmRNA and targeted for degradation. The ribosome is freed to recommence translation, which seems to be the essential function of trans-translation.</text>
</comment>